<dbReference type="InterPro" id="IPR036291">
    <property type="entry name" value="NAD(P)-bd_dom_sf"/>
</dbReference>
<dbReference type="PANTHER" id="PTHR43245">
    <property type="entry name" value="BIFUNCTIONAL POLYMYXIN RESISTANCE PROTEIN ARNA"/>
    <property type="match status" value="1"/>
</dbReference>
<dbReference type="AlphaFoldDB" id="A0A956LXH7"/>
<protein>
    <submittedName>
        <fullName evidence="2">NAD-dependent epimerase/dehydratase family protein</fullName>
    </submittedName>
</protein>
<comment type="caution">
    <text evidence="2">The sequence shown here is derived from an EMBL/GenBank/DDBJ whole genome shotgun (WGS) entry which is preliminary data.</text>
</comment>
<dbReference type="SUPFAM" id="SSF51735">
    <property type="entry name" value="NAD(P)-binding Rossmann-fold domains"/>
    <property type="match status" value="1"/>
</dbReference>
<sequence length="330" mass="36607">MRIAITGATGFLGSHLTRRLARDGHTLRLLAHDVTKADGLVRELGERVEACVQGEITDATALAESMDGCELALHLVSNFRTSKGSRESYFRINVRGTEEALAAARRAGVRRFVHCSTIGVHGDVQSTPGHEDAPFNPGDLYQETKLEAEKACRRAMEEPGMDIVIVRPCSMYGPGDLRMLKMFRMLSKGTFFLLGPCRENFHAVYVDDLVEGWTKVIHAPDIAGETFILGGPRYLPLDDYVKVAAAAVGAPPPRLRFPYGPAFAISVLCEAVCVPLRIEPPLHPRRVRFFKNNRAFSIDKARRVLGYDPQIDLREGMSRTVAWYRSQGLL</sequence>
<organism evidence="2 3">
    <name type="scientific">Eiseniibacteriota bacterium</name>
    <dbReference type="NCBI Taxonomy" id="2212470"/>
    <lineage>
        <taxon>Bacteria</taxon>
        <taxon>Candidatus Eiseniibacteriota</taxon>
    </lineage>
</organism>
<name>A0A956LXH7_UNCEI</name>
<dbReference type="InterPro" id="IPR050177">
    <property type="entry name" value="Lipid_A_modif_metabolic_enz"/>
</dbReference>
<dbReference type="InterPro" id="IPR001509">
    <property type="entry name" value="Epimerase_deHydtase"/>
</dbReference>
<evidence type="ECO:0000313" key="2">
    <source>
        <dbReference type="EMBL" id="MCA9727133.1"/>
    </source>
</evidence>
<gene>
    <name evidence="2" type="ORF">KC729_05570</name>
</gene>
<evidence type="ECO:0000313" key="3">
    <source>
        <dbReference type="Proteomes" id="UP000697710"/>
    </source>
</evidence>
<feature type="domain" description="NAD-dependent epimerase/dehydratase" evidence="1">
    <location>
        <begin position="3"/>
        <end position="227"/>
    </location>
</feature>
<evidence type="ECO:0000259" key="1">
    <source>
        <dbReference type="Pfam" id="PF01370"/>
    </source>
</evidence>
<dbReference type="EMBL" id="JAGQHR010000114">
    <property type="protein sequence ID" value="MCA9727133.1"/>
    <property type="molecule type" value="Genomic_DNA"/>
</dbReference>
<dbReference type="Gene3D" id="3.40.50.720">
    <property type="entry name" value="NAD(P)-binding Rossmann-like Domain"/>
    <property type="match status" value="1"/>
</dbReference>
<reference evidence="2" key="2">
    <citation type="journal article" date="2021" name="Microbiome">
        <title>Successional dynamics and alternative stable states in a saline activated sludge microbial community over 9 years.</title>
        <authorList>
            <person name="Wang Y."/>
            <person name="Ye J."/>
            <person name="Ju F."/>
            <person name="Liu L."/>
            <person name="Boyd J.A."/>
            <person name="Deng Y."/>
            <person name="Parks D.H."/>
            <person name="Jiang X."/>
            <person name="Yin X."/>
            <person name="Woodcroft B.J."/>
            <person name="Tyson G.W."/>
            <person name="Hugenholtz P."/>
            <person name="Polz M.F."/>
            <person name="Zhang T."/>
        </authorList>
    </citation>
    <scope>NUCLEOTIDE SEQUENCE</scope>
    <source>
        <strain evidence="2">HKST-UBA01</strain>
    </source>
</reference>
<accession>A0A956LXH7</accession>
<dbReference type="Proteomes" id="UP000697710">
    <property type="component" value="Unassembled WGS sequence"/>
</dbReference>
<reference evidence="2" key="1">
    <citation type="submission" date="2020-04" db="EMBL/GenBank/DDBJ databases">
        <authorList>
            <person name="Zhang T."/>
        </authorList>
    </citation>
    <scope>NUCLEOTIDE SEQUENCE</scope>
    <source>
        <strain evidence="2">HKST-UBA01</strain>
    </source>
</reference>
<proteinExistence type="predicted"/>
<dbReference type="Pfam" id="PF01370">
    <property type="entry name" value="Epimerase"/>
    <property type="match status" value="1"/>
</dbReference>